<evidence type="ECO:0008006" key="4">
    <source>
        <dbReference type="Google" id="ProtNLM"/>
    </source>
</evidence>
<organism evidence="2 3">
    <name type="scientific">Acer saccharum</name>
    <name type="common">Sugar maple</name>
    <dbReference type="NCBI Taxonomy" id="4024"/>
    <lineage>
        <taxon>Eukaryota</taxon>
        <taxon>Viridiplantae</taxon>
        <taxon>Streptophyta</taxon>
        <taxon>Embryophyta</taxon>
        <taxon>Tracheophyta</taxon>
        <taxon>Spermatophyta</taxon>
        <taxon>Magnoliopsida</taxon>
        <taxon>eudicotyledons</taxon>
        <taxon>Gunneridae</taxon>
        <taxon>Pentapetalae</taxon>
        <taxon>rosids</taxon>
        <taxon>malvids</taxon>
        <taxon>Sapindales</taxon>
        <taxon>Sapindaceae</taxon>
        <taxon>Hippocastanoideae</taxon>
        <taxon>Acereae</taxon>
        <taxon>Acer</taxon>
    </lineage>
</organism>
<dbReference type="Gene3D" id="2.120.10.80">
    <property type="entry name" value="Kelch-type beta propeller"/>
    <property type="match status" value="1"/>
</dbReference>
<sequence>MADPPMKRQKLTHHHQQGQEQEQPLLPGLPDEIAELCLSNVRRPSLVFSVCKSWRHLLYSPCFPDPFLSLYTTLLPTTTNPSSQSLHFSAFDPLSNKWEPLPPPPQEQPLLLLHHPSFLSRKLPIQIVTVSTNLVLLAATTHNFNPALSRPLLFSPILRTWIFGPPLLTARRWCAAGSLGGAVYVASGIGSRFSSDVARSVEKWDLECCSGWRWEKMEGRLKDGRFSRDAVDAVGWKGRLCMVNVKGDAAKEGLVYDVGKDAWRDMPKGMLKGWRGPVAAMDVDEEVLYTVDETKGSLRKYDQEIDCWVEIISSGMLVGAQQIAAAAGKVCVVCDGADGGIVVVDVRAVPPRIWMLDTPPGFQALTVHILPRMSRSPEQ</sequence>
<reference evidence="2" key="2">
    <citation type="submission" date="2023-06" db="EMBL/GenBank/DDBJ databases">
        <authorList>
            <person name="Swenson N.G."/>
            <person name="Wegrzyn J.L."/>
            <person name="Mcevoy S.L."/>
        </authorList>
    </citation>
    <scope>NUCLEOTIDE SEQUENCE</scope>
    <source>
        <strain evidence="2">NS2018</strain>
        <tissue evidence="2">Leaf</tissue>
    </source>
</reference>
<protein>
    <recommendedName>
        <fullName evidence="4">F-box/kelch-repeat protein SKIP25</fullName>
    </recommendedName>
</protein>
<proteinExistence type="predicted"/>
<comment type="caution">
    <text evidence="2">The sequence shown here is derived from an EMBL/GenBank/DDBJ whole genome shotgun (WGS) entry which is preliminary data.</text>
</comment>
<dbReference type="PANTHER" id="PTHR47590:SF1">
    <property type="entry name" value="F-BOX_KELCH-REPEAT PROTEIN SKIP25"/>
    <property type="match status" value="1"/>
</dbReference>
<dbReference type="InterPro" id="IPR036047">
    <property type="entry name" value="F-box-like_dom_sf"/>
</dbReference>
<feature type="compositionally biased region" description="Basic residues" evidence="1">
    <location>
        <begin position="7"/>
        <end position="16"/>
    </location>
</feature>
<dbReference type="PANTHER" id="PTHR47590">
    <property type="entry name" value="F-BOX/KELCH-REPEAT PROTEIN SKIP25"/>
    <property type="match status" value="1"/>
</dbReference>
<dbReference type="AlphaFoldDB" id="A0AA39VSU4"/>
<dbReference type="SUPFAM" id="SSF81383">
    <property type="entry name" value="F-box domain"/>
    <property type="match status" value="1"/>
</dbReference>
<feature type="region of interest" description="Disordered" evidence="1">
    <location>
        <begin position="1"/>
        <end position="25"/>
    </location>
</feature>
<name>A0AA39VSU4_ACESA</name>
<evidence type="ECO:0000256" key="1">
    <source>
        <dbReference type="SAM" id="MobiDB-lite"/>
    </source>
</evidence>
<dbReference type="InterPro" id="IPR015915">
    <property type="entry name" value="Kelch-typ_b-propeller"/>
</dbReference>
<evidence type="ECO:0000313" key="3">
    <source>
        <dbReference type="Proteomes" id="UP001168877"/>
    </source>
</evidence>
<gene>
    <name evidence="2" type="ORF">LWI29_035754</name>
</gene>
<dbReference type="Proteomes" id="UP001168877">
    <property type="component" value="Unassembled WGS sequence"/>
</dbReference>
<reference evidence="2" key="1">
    <citation type="journal article" date="2022" name="Plant J.">
        <title>Strategies of tolerance reflected in two North American maple genomes.</title>
        <authorList>
            <person name="McEvoy S.L."/>
            <person name="Sezen U.U."/>
            <person name="Trouern-Trend A."/>
            <person name="McMahon S.M."/>
            <person name="Schaberg P.G."/>
            <person name="Yang J."/>
            <person name="Wegrzyn J.L."/>
            <person name="Swenson N.G."/>
        </authorList>
    </citation>
    <scope>NUCLEOTIDE SEQUENCE</scope>
    <source>
        <strain evidence="2">NS2018</strain>
    </source>
</reference>
<keyword evidence="3" id="KW-1185">Reference proteome</keyword>
<evidence type="ECO:0000313" key="2">
    <source>
        <dbReference type="EMBL" id="KAK0591117.1"/>
    </source>
</evidence>
<dbReference type="EMBL" id="JAUESC010000381">
    <property type="protein sequence ID" value="KAK0591117.1"/>
    <property type="molecule type" value="Genomic_DNA"/>
</dbReference>
<dbReference type="SUPFAM" id="SSF117281">
    <property type="entry name" value="Kelch motif"/>
    <property type="match status" value="1"/>
</dbReference>
<accession>A0AA39VSU4</accession>